<reference evidence="2" key="1">
    <citation type="journal article" date="2019" name="Int. J. Syst. Evol. Microbiol.">
        <title>The Global Catalogue of Microorganisms (GCM) 10K type strain sequencing project: providing services to taxonomists for standard genome sequencing and annotation.</title>
        <authorList>
            <consortium name="The Broad Institute Genomics Platform"/>
            <consortium name="The Broad Institute Genome Sequencing Center for Infectious Disease"/>
            <person name="Wu L."/>
            <person name="Ma J."/>
        </authorList>
    </citation>
    <scope>NUCLEOTIDE SEQUENCE [LARGE SCALE GENOMIC DNA]</scope>
    <source>
        <strain evidence="2">CGMCC 1.8957</strain>
    </source>
</reference>
<keyword evidence="2" id="KW-1185">Reference proteome</keyword>
<dbReference type="EMBL" id="BNAQ01000001">
    <property type="protein sequence ID" value="GHH07114.1"/>
    <property type="molecule type" value="Genomic_DNA"/>
</dbReference>
<evidence type="ECO:0000313" key="2">
    <source>
        <dbReference type="Proteomes" id="UP000652430"/>
    </source>
</evidence>
<evidence type="ECO:0008006" key="3">
    <source>
        <dbReference type="Google" id="ProtNLM"/>
    </source>
</evidence>
<organism evidence="1 2">
    <name type="scientific">Sphingomonas glacialis</name>
    <dbReference type="NCBI Taxonomy" id="658225"/>
    <lineage>
        <taxon>Bacteria</taxon>
        <taxon>Pseudomonadati</taxon>
        <taxon>Pseudomonadota</taxon>
        <taxon>Alphaproteobacteria</taxon>
        <taxon>Sphingomonadales</taxon>
        <taxon>Sphingomonadaceae</taxon>
        <taxon>Sphingomonas</taxon>
    </lineage>
</organism>
<accession>A0ABQ3L733</accession>
<proteinExistence type="predicted"/>
<gene>
    <name evidence="1" type="ORF">GCM10008023_00880</name>
</gene>
<name>A0ABQ3L733_9SPHN</name>
<comment type="caution">
    <text evidence="1">The sequence shown here is derived from an EMBL/GenBank/DDBJ whole genome shotgun (WGS) entry which is preliminary data.</text>
</comment>
<protein>
    <recommendedName>
        <fullName evidence="3">Lipoprotein</fullName>
    </recommendedName>
</protein>
<evidence type="ECO:0000313" key="1">
    <source>
        <dbReference type="EMBL" id="GHH07114.1"/>
    </source>
</evidence>
<dbReference type="Proteomes" id="UP000652430">
    <property type="component" value="Unassembled WGS sequence"/>
</dbReference>
<sequence length="126" mass="13135">MLLLALAACGEPQTDKATLAKVEAEQRARQDDSGNIVCAQRGSGDFARVCTVDRTQSADGLVLTLRHPDGTFHRLLVTRDGRGVIAADGAEKAMVSVIGSGEIEVALGGDRYRLPATVKGKAATAS</sequence>